<dbReference type="PIRSF" id="PIRSF002096">
    <property type="entry name" value="HnS"/>
    <property type="match status" value="1"/>
</dbReference>
<evidence type="ECO:0000256" key="3">
    <source>
        <dbReference type="ARBA" id="ARBA00022490"/>
    </source>
</evidence>
<sequence length="129" mass="14275">MSQFLEILTHARRLKASVKELSVAELKDVYEKLGKIVAEREEEANAEAEANAERIAKIAELQKMIESAGLSLDDLGGVSIKVKSTRAARPAKYSIVVEGETVTWTGQGRMPTVFKQQIENGRSIEDFLI</sequence>
<gene>
    <name evidence="7" type="ORF">RA178_20365</name>
</gene>
<dbReference type="InterPro" id="IPR054180">
    <property type="entry name" value="H-NS-like_N"/>
</dbReference>
<dbReference type="RefSeq" id="WP_306683620.1">
    <property type="nucleotide sequence ID" value="NZ_CP132914.1"/>
</dbReference>
<dbReference type="GO" id="GO:0009295">
    <property type="term" value="C:nucleoid"/>
    <property type="evidence" value="ECO:0007669"/>
    <property type="project" value="UniProtKB-SubCell"/>
</dbReference>
<organism evidence="7">
    <name type="scientific">Shewanella oncorhynchi</name>
    <dbReference type="NCBI Taxonomy" id="2726434"/>
    <lineage>
        <taxon>Bacteria</taxon>
        <taxon>Pseudomonadati</taxon>
        <taxon>Pseudomonadota</taxon>
        <taxon>Gammaproteobacteria</taxon>
        <taxon>Alteromonadales</taxon>
        <taxon>Shewanellaceae</taxon>
        <taxon>Shewanella</taxon>
    </lineage>
</organism>
<comment type="similarity">
    <text evidence="2 5">Belongs to the histone-like protein H-NS family.</text>
</comment>
<dbReference type="GO" id="GO:0005829">
    <property type="term" value="C:cytosol"/>
    <property type="evidence" value="ECO:0007669"/>
    <property type="project" value="TreeGrafter"/>
</dbReference>
<dbReference type="GO" id="GO:0032993">
    <property type="term" value="C:protein-DNA complex"/>
    <property type="evidence" value="ECO:0007669"/>
    <property type="project" value="TreeGrafter"/>
</dbReference>
<protein>
    <recommendedName>
        <fullName evidence="5">DNA-binding protein</fullName>
    </recommendedName>
</protein>
<reference evidence="7" key="1">
    <citation type="submission" date="2023-08" db="EMBL/GenBank/DDBJ databases">
        <title>Complete genome sequence of Shewanella oncorhynchi Z-P2, a siderophore putrebactin-producing bacterium.</title>
        <authorList>
            <person name="Zhang Y."/>
        </authorList>
    </citation>
    <scope>NUCLEOTIDE SEQUENCE</scope>
    <source>
        <strain evidence="7">Z-P2</strain>
    </source>
</reference>
<accession>A0AA50KCY3</accession>
<dbReference type="PANTHER" id="PTHR38097:SF2">
    <property type="entry name" value="DNA-BINDING PROTEIN STPA"/>
    <property type="match status" value="1"/>
</dbReference>
<comment type="subcellular location">
    <subcellularLocation>
        <location evidence="1">Cytoplasm</location>
        <location evidence="1">Nucleoid</location>
    </subcellularLocation>
</comment>
<evidence type="ECO:0000256" key="4">
    <source>
        <dbReference type="ARBA" id="ARBA00023125"/>
    </source>
</evidence>
<dbReference type="InterPro" id="IPR037150">
    <property type="entry name" value="H-NS_C_dom_sf"/>
</dbReference>
<keyword evidence="3" id="KW-0963">Cytoplasm</keyword>
<dbReference type="GO" id="GO:0003681">
    <property type="term" value="F:bent DNA binding"/>
    <property type="evidence" value="ECO:0007669"/>
    <property type="project" value="TreeGrafter"/>
</dbReference>
<dbReference type="SMART" id="SM00528">
    <property type="entry name" value="HNS"/>
    <property type="match status" value="1"/>
</dbReference>
<evidence type="ECO:0000256" key="1">
    <source>
        <dbReference type="ARBA" id="ARBA00004453"/>
    </source>
</evidence>
<dbReference type="Gene3D" id="1.10.287.1050">
    <property type="entry name" value="H-NS histone-like proteins"/>
    <property type="match status" value="1"/>
</dbReference>
<dbReference type="PANTHER" id="PTHR38097">
    <property type="match status" value="1"/>
</dbReference>
<dbReference type="GeneID" id="301341589"/>
<dbReference type="AlphaFoldDB" id="A0AA50KCY3"/>
<dbReference type="GO" id="GO:0030527">
    <property type="term" value="F:structural constituent of chromatin"/>
    <property type="evidence" value="ECO:0007669"/>
    <property type="project" value="InterPro"/>
</dbReference>
<dbReference type="Proteomes" id="UP001236800">
    <property type="component" value="Chromosome"/>
</dbReference>
<dbReference type="GO" id="GO:0046983">
    <property type="term" value="F:protein dimerization activity"/>
    <property type="evidence" value="ECO:0007669"/>
    <property type="project" value="InterPro"/>
</dbReference>
<dbReference type="Pfam" id="PF22470">
    <property type="entry name" value="Histone_HNS_N"/>
    <property type="match status" value="1"/>
</dbReference>
<dbReference type="EMBL" id="CP132914">
    <property type="protein sequence ID" value="WMB72732.1"/>
    <property type="molecule type" value="Genomic_DNA"/>
</dbReference>
<dbReference type="Pfam" id="PF00816">
    <property type="entry name" value="Histone_HNS"/>
    <property type="match status" value="1"/>
</dbReference>
<dbReference type="GO" id="GO:0001217">
    <property type="term" value="F:DNA-binding transcription repressor activity"/>
    <property type="evidence" value="ECO:0007669"/>
    <property type="project" value="TreeGrafter"/>
</dbReference>
<keyword evidence="4 5" id="KW-0238">DNA-binding</keyword>
<name>A0AA50KCY3_9GAMM</name>
<dbReference type="Gene3D" id="4.10.430.10">
    <property type="entry name" value="Histone-like protein H-NS, C-terminal domain"/>
    <property type="match status" value="1"/>
</dbReference>
<dbReference type="InterPro" id="IPR027444">
    <property type="entry name" value="H-NS_C_dom"/>
</dbReference>
<proteinExistence type="inferred from homology"/>
<dbReference type="InterPro" id="IPR001801">
    <property type="entry name" value="Histone_HNS"/>
</dbReference>
<evidence type="ECO:0000259" key="6">
    <source>
        <dbReference type="SMART" id="SM00528"/>
    </source>
</evidence>
<evidence type="ECO:0000313" key="7">
    <source>
        <dbReference type="EMBL" id="WMB72732.1"/>
    </source>
</evidence>
<dbReference type="KEGG" id="sog:RA178_20365"/>
<dbReference type="GO" id="GO:0000976">
    <property type="term" value="F:transcription cis-regulatory region binding"/>
    <property type="evidence" value="ECO:0007669"/>
    <property type="project" value="TreeGrafter"/>
</dbReference>
<evidence type="ECO:0000256" key="2">
    <source>
        <dbReference type="ARBA" id="ARBA00010610"/>
    </source>
</evidence>
<dbReference type="SUPFAM" id="SSF81273">
    <property type="entry name" value="H-NS histone-like proteins"/>
    <property type="match status" value="2"/>
</dbReference>
<evidence type="ECO:0000256" key="5">
    <source>
        <dbReference type="PIRNR" id="PIRNR002096"/>
    </source>
</evidence>
<dbReference type="GO" id="GO:0003680">
    <property type="term" value="F:minor groove of adenine-thymine-rich DNA binding"/>
    <property type="evidence" value="ECO:0007669"/>
    <property type="project" value="TreeGrafter"/>
</dbReference>
<feature type="domain" description="DNA-binding protein H-NS-like C-terminal" evidence="6">
    <location>
        <begin position="83"/>
        <end position="129"/>
    </location>
</feature>
<dbReference type="InterPro" id="IPR027454">
    <property type="entry name" value="Histone_HNS_N"/>
</dbReference>